<dbReference type="eggNOG" id="ENOG502TA54">
    <property type="taxonomic scope" value="Eukaryota"/>
</dbReference>
<name>B4KD64_DROMO</name>
<dbReference type="Proteomes" id="UP000009192">
    <property type="component" value="Unassembled WGS sequence"/>
</dbReference>
<dbReference type="AlphaFoldDB" id="B4KD64"/>
<evidence type="ECO:0000313" key="2">
    <source>
        <dbReference type="EMBL" id="EDW14846.1"/>
    </source>
</evidence>
<dbReference type="PhylomeDB" id="B4KD64"/>
<sequence length="218" mass="24073">MSNLQDVPLAAPETMPTTEHDTAGTKSNSLKRFFKLGRKSITPSDFSEDQIDVEDEAKDPVKPGSISRFLTRLKGTTKSTVQFTEPDVPASSTVSPAVEEATDKPVPNVKPTIKTSISGYWKQLFHRQKAANRQDEKLAMDQNAPESPQIPQEQQSDPIQAEDRPMIPAAEPLPETTDITESEKTEDNHLNCIPEILEEVQMLAISDDVLNASSEETD</sequence>
<feature type="region of interest" description="Disordered" evidence="1">
    <location>
        <begin position="126"/>
        <end position="193"/>
    </location>
</feature>
<dbReference type="HOGENOM" id="CLU_1327599_0_0_1"/>
<reference evidence="2 3" key="1">
    <citation type="journal article" date="2007" name="Nature">
        <title>Evolution of genes and genomes on the Drosophila phylogeny.</title>
        <authorList>
            <consortium name="Drosophila 12 Genomes Consortium"/>
            <person name="Clark A.G."/>
            <person name="Eisen M.B."/>
            <person name="Smith D.R."/>
            <person name="Bergman C.M."/>
            <person name="Oliver B."/>
            <person name="Markow T.A."/>
            <person name="Kaufman T.C."/>
            <person name="Kellis M."/>
            <person name="Gelbart W."/>
            <person name="Iyer V.N."/>
            <person name="Pollard D.A."/>
            <person name="Sackton T.B."/>
            <person name="Larracuente A.M."/>
            <person name="Singh N.D."/>
            <person name="Abad J.P."/>
            <person name="Abt D.N."/>
            <person name="Adryan B."/>
            <person name="Aguade M."/>
            <person name="Akashi H."/>
            <person name="Anderson W.W."/>
            <person name="Aquadro C.F."/>
            <person name="Ardell D.H."/>
            <person name="Arguello R."/>
            <person name="Artieri C.G."/>
            <person name="Barbash D.A."/>
            <person name="Barker D."/>
            <person name="Barsanti P."/>
            <person name="Batterham P."/>
            <person name="Batzoglou S."/>
            <person name="Begun D."/>
            <person name="Bhutkar A."/>
            <person name="Blanco E."/>
            <person name="Bosak S.A."/>
            <person name="Bradley R.K."/>
            <person name="Brand A.D."/>
            <person name="Brent M.R."/>
            <person name="Brooks A.N."/>
            <person name="Brown R.H."/>
            <person name="Butlin R.K."/>
            <person name="Caggese C."/>
            <person name="Calvi B.R."/>
            <person name="Bernardo de Carvalho A."/>
            <person name="Caspi A."/>
            <person name="Castrezana S."/>
            <person name="Celniker S.E."/>
            <person name="Chang J.L."/>
            <person name="Chapple C."/>
            <person name="Chatterji S."/>
            <person name="Chinwalla A."/>
            <person name="Civetta A."/>
            <person name="Clifton S.W."/>
            <person name="Comeron J.M."/>
            <person name="Costello J.C."/>
            <person name="Coyne J.A."/>
            <person name="Daub J."/>
            <person name="David R.G."/>
            <person name="Delcher A.L."/>
            <person name="Delehaunty K."/>
            <person name="Do C.B."/>
            <person name="Ebling H."/>
            <person name="Edwards K."/>
            <person name="Eickbush T."/>
            <person name="Evans J.D."/>
            <person name="Filipski A."/>
            <person name="Findeiss S."/>
            <person name="Freyhult E."/>
            <person name="Fulton L."/>
            <person name="Fulton R."/>
            <person name="Garcia A.C."/>
            <person name="Gardiner A."/>
            <person name="Garfield D.A."/>
            <person name="Garvin B.E."/>
            <person name="Gibson G."/>
            <person name="Gilbert D."/>
            <person name="Gnerre S."/>
            <person name="Godfrey J."/>
            <person name="Good R."/>
            <person name="Gotea V."/>
            <person name="Gravely B."/>
            <person name="Greenberg A.J."/>
            <person name="Griffiths-Jones S."/>
            <person name="Gross S."/>
            <person name="Guigo R."/>
            <person name="Gustafson E.A."/>
            <person name="Haerty W."/>
            <person name="Hahn M.W."/>
            <person name="Halligan D.L."/>
            <person name="Halpern A.L."/>
            <person name="Halter G.M."/>
            <person name="Han M.V."/>
            <person name="Heger A."/>
            <person name="Hillier L."/>
            <person name="Hinrichs A.S."/>
            <person name="Holmes I."/>
            <person name="Hoskins R.A."/>
            <person name="Hubisz M.J."/>
            <person name="Hultmark D."/>
            <person name="Huntley M.A."/>
            <person name="Jaffe D.B."/>
            <person name="Jagadeeshan S."/>
            <person name="Jeck W.R."/>
            <person name="Johnson J."/>
            <person name="Jones C.D."/>
            <person name="Jordan W.C."/>
            <person name="Karpen G.H."/>
            <person name="Kataoka E."/>
            <person name="Keightley P.D."/>
            <person name="Kheradpour P."/>
            <person name="Kirkness E.F."/>
            <person name="Koerich L.B."/>
            <person name="Kristiansen K."/>
            <person name="Kudrna D."/>
            <person name="Kulathinal R.J."/>
            <person name="Kumar S."/>
            <person name="Kwok R."/>
            <person name="Lander E."/>
            <person name="Langley C.H."/>
            <person name="Lapoint R."/>
            <person name="Lazzaro B.P."/>
            <person name="Lee S.J."/>
            <person name="Levesque L."/>
            <person name="Li R."/>
            <person name="Lin C.F."/>
            <person name="Lin M.F."/>
            <person name="Lindblad-Toh K."/>
            <person name="Llopart A."/>
            <person name="Long M."/>
            <person name="Low L."/>
            <person name="Lozovsky E."/>
            <person name="Lu J."/>
            <person name="Luo M."/>
            <person name="Machado C.A."/>
            <person name="Makalowski W."/>
            <person name="Marzo M."/>
            <person name="Matsuda M."/>
            <person name="Matzkin L."/>
            <person name="McAllister B."/>
            <person name="McBride C.S."/>
            <person name="McKernan B."/>
            <person name="McKernan K."/>
            <person name="Mendez-Lago M."/>
            <person name="Minx P."/>
            <person name="Mollenhauer M.U."/>
            <person name="Montooth K."/>
            <person name="Mount S.M."/>
            <person name="Mu X."/>
            <person name="Myers E."/>
            <person name="Negre B."/>
            <person name="Newfeld S."/>
            <person name="Nielsen R."/>
            <person name="Noor M.A."/>
            <person name="O'Grady P."/>
            <person name="Pachter L."/>
            <person name="Papaceit M."/>
            <person name="Parisi M.J."/>
            <person name="Parisi M."/>
            <person name="Parts L."/>
            <person name="Pedersen J.S."/>
            <person name="Pesole G."/>
            <person name="Phillippy A.M."/>
            <person name="Ponting C.P."/>
            <person name="Pop M."/>
            <person name="Porcelli D."/>
            <person name="Powell J.R."/>
            <person name="Prohaska S."/>
            <person name="Pruitt K."/>
            <person name="Puig M."/>
            <person name="Quesneville H."/>
            <person name="Ram K.R."/>
            <person name="Rand D."/>
            <person name="Rasmussen M.D."/>
            <person name="Reed L.K."/>
            <person name="Reenan R."/>
            <person name="Reily A."/>
            <person name="Remington K.A."/>
            <person name="Rieger T.T."/>
            <person name="Ritchie M.G."/>
            <person name="Robin C."/>
            <person name="Rogers Y.H."/>
            <person name="Rohde C."/>
            <person name="Rozas J."/>
            <person name="Rubenfield M.J."/>
            <person name="Ruiz A."/>
            <person name="Russo S."/>
            <person name="Salzberg S.L."/>
            <person name="Sanchez-Gracia A."/>
            <person name="Saranga D.J."/>
            <person name="Sato H."/>
            <person name="Schaeffer S.W."/>
            <person name="Schatz M.C."/>
            <person name="Schlenke T."/>
            <person name="Schwartz R."/>
            <person name="Segarra C."/>
            <person name="Singh R.S."/>
            <person name="Sirot L."/>
            <person name="Sirota M."/>
            <person name="Sisneros N.B."/>
            <person name="Smith C.D."/>
            <person name="Smith T.F."/>
            <person name="Spieth J."/>
            <person name="Stage D.E."/>
            <person name="Stark A."/>
            <person name="Stephan W."/>
            <person name="Strausberg R.L."/>
            <person name="Strempel S."/>
            <person name="Sturgill D."/>
            <person name="Sutton G."/>
            <person name="Sutton G.G."/>
            <person name="Tao W."/>
            <person name="Teichmann S."/>
            <person name="Tobari Y.N."/>
            <person name="Tomimura Y."/>
            <person name="Tsolas J.M."/>
            <person name="Valente V.L."/>
            <person name="Venter E."/>
            <person name="Venter J.C."/>
            <person name="Vicario S."/>
            <person name="Vieira F.G."/>
            <person name="Vilella A.J."/>
            <person name="Villasante A."/>
            <person name="Walenz B."/>
            <person name="Wang J."/>
            <person name="Wasserman M."/>
            <person name="Watts T."/>
            <person name="Wilson D."/>
            <person name="Wilson R.K."/>
            <person name="Wing R.A."/>
            <person name="Wolfner M.F."/>
            <person name="Wong A."/>
            <person name="Wong G.K."/>
            <person name="Wu C.I."/>
            <person name="Wu G."/>
            <person name="Yamamoto D."/>
            <person name="Yang H.P."/>
            <person name="Yang S.P."/>
            <person name="Yorke J.A."/>
            <person name="Yoshida K."/>
            <person name="Zdobnov E."/>
            <person name="Zhang P."/>
            <person name="Zhang Y."/>
            <person name="Zimin A.V."/>
            <person name="Baldwin J."/>
            <person name="Abdouelleil A."/>
            <person name="Abdulkadir J."/>
            <person name="Abebe A."/>
            <person name="Abera B."/>
            <person name="Abreu J."/>
            <person name="Acer S.C."/>
            <person name="Aftuck L."/>
            <person name="Alexander A."/>
            <person name="An P."/>
            <person name="Anderson E."/>
            <person name="Anderson S."/>
            <person name="Arachi H."/>
            <person name="Azer M."/>
            <person name="Bachantsang P."/>
            <person name="Barry A."/>
            <person name="Bayul T."/>
            <person name="Berlin A."/>
            <person name="Bessette D."/>
            <person name="Bloom T."/>
            <person name="Blye J."/>
            <person name="Boguslavskiy L."/>
            <person name="Bonnet C."/>
            <person name="Boukhgalter B."/>
            <person name="Bourzgui I."/>
            <person name="Brown A."/>
            <person name="Cahill P."/>
            <person name="Channer S."/>
            <person name="Cheshatsang Y."/>
            <person name="Chuda L."/>
            <person name="Citroen M."/>
            <person name="Collymore A."/>
            <person name="Cooke P."/>
            <person name="Costello M."/>
            <person name="D'Aco K."/>
            <person name="Daza R."/>
            <person name="De Haan G."/>
            <person name="DeGray S."/>
            <person name="DeMaso C."/>
            <person name="Dhargay N."/>
            <person name="Dooley K."/>
            <person name="Dooley E."/>
            <person name="Doricent M."/>
            <person name="Dorje P."/>
            <person name="Dorjee K."/>
            <person name="Dupes A."/>
            <person name="Elong R."/>
            <person name="Falk J."/>
            <person name="Farina A."/>
            <person name="Faro S."/>
            <person name="Ferguson D."/>
            <person name="Fisher S."/>
            <person name="Foley C.D."/>
            <person name="Franke A."/>
            <person name="Friedrich D."/>
            <person name="Gadbois L."/>
            <person name="Gearin G."/>
            <person name="Gearin C.R."/>
            <person name="Giannoukos G."/>
            <person name="Goode T."/>
            <person name="Graham J."/>
            <person name="Grandbois E."/>
            <person name="Grewal S."/>
            <person name="Gyaltsen K."/>
            <person name="Hafez N."/>
            <person name="Hagos B."/>
            <person name="Hall J."/>
            <person name="Henson C."/>
            <person name="Hollinger A."/>
            <person name="Honan T."/>
            <person name="Huard M.D."/>
            <person name="Hughes L."/>
            <person name="Hurhula B."/>
            <person name="Husby M.E."/>
            <person name="Kamat A."/>
            <person name="Kanga B."/>
            <person name="Kashin S."/>
            <person name="Khazanovich D."/>
            <person name="Kisner P."/>
            <person name="Lance K."/>
            <person name="Lara M."/>
            <person name="Lee W."/>
            <person name="Lennon N."/>
            <person name="Letendre F."/>
            <person name="LeVine R."/>
            <person name="Lipovsky A."/>
            <person name="Liu X."/>
            <person name="Liu J."/>
            <person name="Liu S."/>
            <person name="Lokyitsang T."/>
            <person name="Lokyitsang Y."/>
            <person name="Lubonja R."/>
            <person name="Lui A."/>
            <person name="MacDonald P."/>
            <person name="Magnisalis V."/>
            <person name="Maru K."/>
            <person name="Matthews C."/>
            <person name="McCusker W."/>
            <person name="McDonough S."/>
            <person name="Mehta T."/>
            <person name="Meldrim J."/>
            <person name="Meneus L."/>
            <person name="Mihai O."/>
            <person name="Mihalev A."/>
            <person name="Mihova T."/>
            <person name="Mittelman R."/>
            <person name="Mlenga V."/>
            <person name="Montmayeur A."/>
            <person name="Mulrain L."/>
            <person name="Navidi A."/>
            <person name="Naylor J."/>
            <person name="Negash T."/>
            <person name="Nguyen T."/>
            <person name="Nguyen N."/>
            <person name="Nicol R."/>
            <person name="Norbu C."/>
            <person name="Norbu N."/>
            <person name="Novod N."/>
            <person name="O'Neill B."/>
            <person name="Osman S."/>
            <person name="Markiewicz E."/>
            <person name="Oyono O.L."/>
            <person name="Patti C."/>
            <person name="Phunkhang P."/>
            <person name="Pierre F."/>
            <person name="Priest M."/>
            <person name="Raghuraman S."/>
            <person name="Rege F."/>
            <person name="Reyes R."/>
            <person name="Rise C."/>
            <person name="Rogov P."/>
            <person name="Ross K."/>
            <person name="Ryan E."/>
            <person name="Settipalli S."/>
            <person name="Shea T."/>
            <person name="Sherpa N."/>
            <person name="Shi L."/>
            <person name="Shih D."/>
            <person name="Sparrow T."/>
            <person name="Spaulding J."/>
            <person name="Stalker J."/>
            <person name="Stange-Thomann N."/>
            <person name="Stavropoulos S."/>
            <person name="Stone C."/>
            <person name="Strader C."/>
            <person name="Tesfaye S."/>
            <person name="Thomson T."/>
            <person name="Thoulutsang Y."/>
            <person name="Thoulutsang D."/>
            <person name="Topham K."/>
            <person name="Topping I."/>
            <person name="Tsamla T."/>
            <person name="Vassiliev H."/>
            <person name="Vo A."/>
            <person name="Wangchuk T."/>
            <person name="Wangdi T."/>
            <person name="Weiand M."/>
            <person name="Wilkinson J."/>
            <person name="Wilson A."/>
            <person name="Yadav S."/>
            <person name="Young G."/>
            <person name="Yu Q."/>
            <person name="Zembek L."/>
            <person name="Zhong D."/>
            <person name="Zimmer A."/>
            <person name="Zwirko Z."/>
            <person name="Jaffe D.B."/>
            <person name="Alvarez P."/>
            <person name="Brockman W."/>
            <person name="Butler J."/>
            <person name="Chin C."/>
            <person name="Gnerre S."/>
            <person name="Grabherr M."/>
            <person name="Kleber M."/>
            <person name="Mauceli E."/>
            <person name="MacCallum I."/>
        </authorList>
    </citation>
    <scope>NUCLEOTIDE SEQUENCE [LARGE SCALE GENOMIC DNA]</scope>
    <source>
        <strain evidence="3">Tucson 15081-1352.22</strain>
    </source>
</reference>
<dbReference type="OMA" id="GRFFTRF"/>
<evidence type="ECO:0000256" key="1">
    <source>
        <dbReference type="SAM" id="MobiDB-lite"/>
    </source>
</evidence>
<accession>B4KD64</accession>
<feature type="compositionally biased region" description="Low complexity" evidence="1">
    <location>
        <begin position="145"/>
        <end position="159"/>
    </location>
</feature>
<keyword evidence="3" id="KW-1185">Reference proteome</keyword>
<dbReference type="InParanoid" id="B4KD64"/>
<gene>
    <name evidence="2" type="primary">Dmoj\GI24480</name>
    <name evidence="2" type="ORF">Dmoj_GI24480</name>
</gene>
<dbReference type="EMBL" id="CH933806">
    <property type="protein sequence ID" value="EDW14846.1"/>
    <property type="molecule type" value="Genomic_DNA"/>
</dbReference>
<proteinExistence type="predicted"/>
<dbReference type="OrthoDB" id="7866379at2759"/>
<feature type="region of interest" description="Disordered" evidence="1">
    <location>
        <begin position="81"/>
        <end position="112"/>
    </location>
</feature>
<dbReference type="KEGG" id="dmo:Dmoj_GI24480"/>
<feature type="region of interest" description="Disordered" evidence="1">
    <location>
        <begin position="1"/>
        <end position="29"/>
    </location>
</feature>
<protein>
    <submittedName>
        <fullName evidence="2">Uncharacterized protein</fullName>
    </submittedName>
</protein>
<evidence type="ECO:0000313" key="3">
    <source>
        <dbReference type="Proteomes" id="UP000009192"/>
    </source>
</evidence>
<organism evidence="2 3">
    <name type="scientific">Drosophila mojavensis</name>
    <name type="common">Fruit fly</name>
    <dbReference type="NCBI Taxonomy" id="7230"/>
    <lineage>
        <taxon>Eukaryota</taxon>
        <taxon>Metazoa</taxon>
        <taxon>Ecdysozoa</taxon>
        <taxon>Arthropoda</taxon>
        <taxon>Hexapoda</taxon>
        <taxon>Insecta</taxon>
        <taxon>Pterygota</taxon>
        <taxon>Neoptera</taxon>
        <taxon>Endopterygota</taxon>
        <taxon>Diptera</taxon>
        <taxon>Brachycera</taxon>
        <taxon>Muscomorpha</taxon>
        <taxon>Ephydroidea</taxon>
        <taxon>Drosophilidae</taxon>
        <taxon>Drosophila</taxon>
    </lineage>
</organism>